<keyword evidence="1" id="KW-1133">Transmembrane helix</keyword>
<sequence length="117" mass="12435">MLLALGVVGMHTLGHLASHHGEAVVHGSGVHASPLMYADQHRNETVIGAGDVVGVDPSSMCLAVLTSIAALLMAATWVATLRWRVGLADWVSRARMVARSPPRRLTPGHTKLSVMRI</sequence>
<name>A0ABW7AY54_9ACTN</name>
<dbReference type="Proteomes" id="UP001603978">
    <property type="component" value="Unassembled WGS sequence"/>
</dbReference>
<feature type="transmembrane region" description="Helical" evidence="1">
    <location>
        <begin position="62"/>
        <end position="83"/>
    </location>
</feature>
<dbReference type="EMBL" id="JBICRM010000063">
    <property type="protein sequence ID" value="MFG1710993.1"/>
    <property type="molecule type" value="Genomic_DNA"/>
</dbReference>
<reference evidence="2 3" key="1">
    <citation type="submission" date="2024-10" db="EMBL/GenBank/DDBJ databases">
        <authorList>
            <person name="Topkara A.R."/>
            <person name="Saygin H."/>
        </authorList>
    </citation>
    <scope>NUCLEOTIDE SEQUENCE [LARGE SCALE GENOMIC DNA]</scope>
    <source>
        <strain evidence="2 3">M3C6</strain>
    </source>
</reference>
<comment type="caution">
    <text evidence="2">The sequence shown here is derived from an EMBL/GenBank/DDBJ whole genome shotgun (WGS) entry which is preliminary data.</text>
</comment>
<organism evidence="2 3">
    <name type="scientific">Nonomuraea marmarensis</name>
    <dbReference type="NCBI Taxonomy" id="3351344"/>
    <lineage>
        <taxon>Bacteria</taxon>
        <taxon>Bacillati</taxon>
        <taxon>Actinomycetota</taxon>
        <taxon>Actinomycetes</taxon>
        <taxon>Streptosporangiales</taxon>
        <taxon>Streptosporangiaceae</taxon>
        <taxon>Nonomuraea</taxon>
    </lineage>
</organism>
<evidence type="ECO:0000313" key="3">
    <source>
        <dbReference type="Proteomes" id="UP001603978"/>
    </source>
</evidence>
<keyword evidence="1" id="KW-0812">Transmembrane</keyword>
<evidence type="ECO:0000256" key="1">
    <source>
        <dbReference type="SAM" id="Phobius"/>
    </source>
</evidence>
<keyword evidence="1" id="KW-0472">Membrane</keyword>
<dbReference type="RefSeq" id="WP_393177339.1">
    <property type="nucleotide sequence ID" value="NZ_JBICRM010000063.1"/>
</dbReference>
<evidence type="ECO:0000313" key="2">
    <source>
        <dbReference type="EMBL" id="MFG1710993.1"/>
    </source>
</evidence>
<keyword evidence="3" id="KW-1185">Reference proteome</keyword>
<proteinExistence type="predicted"/>
<protein>
    <submittedName>
        <fullName evidence="2">Uncharacterized protein</fullName>
    </submittedName>
</protein>
<gene>
    <name evidence="2" type="ORF">ACFLIM_48330</name>
</gene>
<accession>A0ABW7AY54</accession>